<dbReference type="Gene3D" id="1.10.630.10">
    <property type="entry name" value="Cytochrome P450"/>
    <property type="match status" value="1"/>
</dbReference>
<evidence type="ECO:0000313" key="13">
    <source>
        <dbReference type="Proteomes" id="UP000663870"/>
    </source>
</evidence>
<keyword evidence="9" id="KW-1133">Transmembrane helix</keyword>
<gene>
    <name evidence="11" type="ORF">JXQ802_LOCUS35971</name>
    <name evidence="10" type="ORF">PYM288_LOCUS23194</name>
</gene>
<dbReference type="InterPro" id="IPR017972">
    <property type="entry name" value="Cyt_P450_CS"/>
</dbReference>
<dbReference type="GO" id="GO:0005506">
    <property type="term" value="F:iron ion binding"/>
    <property type="evidence" value="ECO:0007669"/>
    <property type="project" value="InterPro"/>
</dbReference>
<evidence type="ECO:0000313" key="12">
    <source>
        <dbReference type="Proteomes" id="UP000663854"/>
    </source>
</evidence>
<evidence type="ECO:0000256" key="3">
    <source>
        <dbReference type="ARBA" id="ARBA00022723"/>
    </source>
</evidence>
<dbReference type="GO" id="GO:0034653">
    <property type="term" value="P:retinoic acid catabolic process"/>
    <property type="evidence" value="ECO:0007669"/>
    <property type="project" value="UniProtKB-ARBA"/>
</dbReference>
<keyword evidence="9" id="KW-0472">Membrane</keyword>
<dbReference type="Proteomes" id="UP000663870">
    <property type="component" value="Unassembled WGS sequence"/>
</dbReference>
<dbReference type="PANTHER" id="PTHR24286">
    <property type="entry name" value="CYTOCHROME P450 26"/>
    <property type="match status" value="1"/>
</dbReference>
<dbReference type="GO" id="GO:0004497">
    <property type="term" value="F:monooxygenase activity"/>
    <property type="evidence" value="ECO:0007669"/>
    <property type="project" value="UniProtKB-KW"/>
</dbReference>
<evidence type="ECO:0000313" key="11">
    <source>
        <dbReference type="EMBL" id="CAF1422984.1"/>
    </source>
</evidence>
<dbReference type="GO" id="GO:0020037">
    <property type="term" value="F:heme binding"/>
    <property type="evidence" value="ECO:0007669"/>
    <property type="project" value="InterPro"/>
</dbReference>
<dbReference type="PRINTS" id="PR00465">
    <property type="entry name" value="EP450IV"/>
</dbReference>
<dbReference type="Pfam" id="PF00067">
    <property type="entry name" value="p450"/>
    <property type="match status" value="1"/>
</dbReference>
<evidence type="ECO:0000313" key="10">
    <source>
        <dbReference type="EMBL" id="CAF1169480.1"/>
    </source>
</evidence>
<dbReference type="PROSITE" id="PS00086">
    <property type="entry name" value="CYTOCHROME_P450"/>
    <property type="match status" value="1"/>
</dbReference>
<keyword evidence="5 7" id="KW-0408">Iron</keyword>
<comment type="similarity">
    <text evidence="2 8">Belongs to the cytochrome P450 family.</text>
</comment>
<name>A0A814UAF7_9BILA</name>
<feature type="binding site" description="axial binding residue" evidence="7">
    <location>
        <position position="447"/>
    </location>
    <ligand>
        <name>heme</name>
        <dbReference type="ChEBI" id="CHEBI:30413"/>
    </ligand>
    <ligandPart>
        <name>Fe</name>
        <dbReference type="ChEBI" id="CHEBI:18248"/>
    </ligandPart>
</feature>
<proteinExistence type="inferred from homology"/>
<dbReference type="CDD" id="cd11082">
    <property type="entry name" value="CYP61_CYP710"/>
    <property type="match status" value="1"/>
</dbReference>
<evidence type="ECO:0000256" key="6">
    <source>
        <dbReference type="ARBA" id="ARBA00039038"/>
    </source>
</evidence>
<dbReference type="EC" id="1.14.19.41" evidence="6"/>
<evidence type="ECO:0000256" key="2">
    <source>
        <dbReference type="ARBA" id="ARBA00010617"/>
    </source>
</evidence>
<keyword evidence="13" id="KW-1185">Reference proteome</keyword>
<organism evidence="10 12">
    <name type="scientific">Rotaria sordida</name>
    <dbReference type="NCBI Taxonomy" id="392033"/>
    <lineage>
        <taxon>Eukaryota</taxon>
        <taxon>Metazoa</taxon>
        <taxon>Spiralia</taxon>
        <taxon>Gnathifera</taxon>
        <taxon>Rotifera</taxon>
        <taxon>Eurotatoria</taxon>
        <taxon>Bdelloidea</taxon>
        <taxon>Philodinida</taxon>
        <taxon>Philodinidae</taxon>
        <taxon>Rotaria</taxon>
    </lineage>
</organism>
<dbReference type="InterPro" id="IPR036396">
    <property type="entry name" value="Cyt_P450_sf"/>
</dbReference>
<evidence type="ECO:0000256" key="9">
    <source>
        <dbReference type="SAM" id="Phobius"/>
    </source>
</evidence>
<dbReference type="PANTHER" id="PTHR24286:SF228">
    <property type="entry name" value="C-22 STEROL DESATURASE ERG5"/>
    <property type="match status" value="1"/>
</dbReference>
<keyword evidence="4 8" id="KW-0560">Oxidoreductase</keyword>
<keyword evidence="3 7" id="KW-0479">Metal-binding</keyword>
<sequence length="501" mass="57728">MTSFLLTTLDVINSWTLSMWLSIIVCSLIVAYIHEQFVYMSKRGTLPGPKLTVPFIGGIIHMILAPYDFWHGQMEYGKLSWNTIIGRFFVLIADSENSRKIFEQCSSEMPLILHPNATRLLGNDNIAFMNGSIHKTLRTTLLPLFTTKALSIYLHLQEKTIREHMIKWCEISKNSKNGIEMRPLIYDLNINTSLSVFVGSYITDEIREQFKKDYINLTRAMFSSPIYFPGTQLYKGVRAAESIRRSLQSIVTKSKQRMSIEGEEPTCLIDFWIVSTLKAINEAQKNNQPRPLHSTDEEIAKIALDFIFAAQDASTSSLTFAIHELCKHPDIFEKVRQEQKILRSDPLVPITPELLIQMKYTWQVMKELLRLRPPATIVLHIAKKPIKISEDYTAPTGTIVIPSIWSSNRVGFSDPEKFDPERFNSERMEQTKFDRNFLTFGTGPHSCLGQRYAMNHIMLFISLLIDMDFERANRPNKDKIMYLPTIYPADGCVLNYMKHHQ</sequence>
<dbReference type="EMBL" id="CAJNOH010001053">
    <property type="protein sequence ID" value="CAF1169480.1"/>
    <property type="molecule type" value="Genomic_DNA"/>
</dbReference>
<evidence type="ECO:0000256" key="5">
    <source>
        <dbReference type="ARBA" id="ARBA00023004"/>
    </source>
</evidence>
<dbReference type="InterPro" id="IPR002403">
    <property type="entry name" value="Cyt_P450_E_grp-IV"/>
</dbReference>
<dbReference type="InterPro" id="IPR001128">
    <property type="entry name" value="Cyt_P450"/>
</dbReference>
<evidence type="ECO:0000256" key="4">
    <source>
        <dbReference type="ARBA" id="ARBA00023002"/>
    </source>
</evidence>
<comment type="caution">
    <text evidence="10">The sequence shown here is derived from an EMBL/GenBank/DDBJ whole genome shotgun (WGS) entry which is preliminary data.</text>
</comment>
<evidence type="ECO:0000256" key="7">
    <source>
        <dbReference type="PIRSR" id="PIRSR602403-1"/>
    </source>
</evidence>
<dbReference type="SUPFAM" id="SSF48264">
    <property type="entry name" value="Cytochrome P450"/>
    <property type="match status" value="1"/>
</dbReference>
<keyword evidence="7 8" id="KW-0349">Heme</keyword>
<evidence type="ECO:0000256" key="8">
    <source>
        <dbReference type="RuleBase" id="RU000461"/>
    </source>
</evidence>
<dbReference type="GO" id="GO:0000249">
    <property type="term" value="F:C-22 sterol desaturase (NADPH) activity"/>
    <property type="evidence" value="ECO:0007669"/>
    <property type="project" value="UniProtKB-EC"/>
</dbReference>
<reference evidence="10" key="1">
    <citation type="submission" date="2021-02" db="EMBL/GenBank/DDBJ databases">
        <authorList>
            <person name="Nowell W R."/>
        </authorList>
    </citation>
    <scope>NUCLEOTIDE SEQUENCE</scope>
</reference>
<keyword evidence="8" id="KW-0503">Monooxygenase</keyword>
<accession>A0A814UAF7</accession>
<dbReference type="AlphaFoldDB" id="A0A814UAF7"/>
<comment type="cofactor">
    <cofactor evidence="1 7">
        <name>heme</name>
        <dbReference type="ChEBI" id="CHEBI:30413"/>
    </cofactor>
</comment>
<feature type="transmembrane region" description="Helical" evidence="9">
    <location>
        <begin position="12"/>
        <end position="33"/>
    </location>
</feature>
<dbReference type="Proteomes" id="UP000663854">
    <property type="component" value="Unassembled WGS sequence"/>
</dbReference>
<keyword evidence="9" id="KW-0812">Transmembrane</keyword>
<dbReference type="EMBL" id="CAJNOL010001813">
    <property type="protein sequence ID" value="CAF1422984.1"/>
    <property type="molecule type" value="Genomic_DNA"/>
</dbReference>
<evidence type="ECO:0000256" key="1">
    <source>
        <dbReference type="ARBA" id="ARBA00001971"/>
    </source>
</evidence>
<dbReference type="GO" id="GO:0016125">
    <property type="term" value="P:sterol metabolic process"/>
    <property type="evidence" value="ECO:0007669"/>
    <property type="project" value="TreeGrafter"/>
</dbReference>
<protein>
    <recommendedName>
        <fullName evidence="6">sterol 22-desaturase</fullName>
        <ecNumber evidence="6">1.14.19.41</ecNumber>
    </recommendedName>
</protein>
<dbReference type="PRINTS" id="PR00385">
    <property type="entry name" value="P450"/>
</dbReference>